<protein>
    <recommendedName>
        <fullName evidence="3">DUF4293 family protein</fullName>
    </recommendedName>
</protein>
<name>A0A212IWP9_9BACT</name>
<keyword evidence="1" id="KW-0812">Transmembrane</keyword>
<keyword evidence="1" id="KW-0472">Membrane</keyword>
<dbReference type="Pfam" id="PF14126">
    <property type="entry name" value="DUF4293"/>
    <property type="match status" value="1"/>
</dbReference>
<dbReference type="AlphaFoldDB" id="A0A212IWP9"/>
<gene>
    <name evidence="2" type="ORF">KL86DYS1_10384</name>
</gene>
<proteinExistence type="predicted"/>
<keyword evidence="1" id="KW-1133">Transmembrane helix</keyword>
<dbReference type="RefSeq" id="WP_296938285.1">
    <property type="nucleotide sequence ID" value="NZ_LT599032.1"/>
</dbReference>
<evidence type="ECO:0008006" key="3">
    <source>
        <dbReference type="Google" id="ProtNLM"/>
    </source>
</evidence>
<sequence>MIQRIQTIFLLLTAILMGVTALCPLIEIVDGGKLVITYYSFGIGKVFGGEFPTWGVLIFAVISGLLALVNIFLYKKRKLQINIGYITALLIVVYYITAMVYLNAFLGKIDSAYTINLQFGIILPVVALIFNLLAISRIKKDEKLVKSLDRIR</sequence>
<feature type="transmembrane region" description="Helical" evidence="1">
    <location>
        <begin position="85"/>
        <end position="106"/>
    </location>
</feature>
<reference evidence="2" key="1">
    <citation type="submission" date="2016-04" db="EMBL/GenBank/DDBJ databases">
        <authorList>
            <person name="Evans L.H."/>
            <person name="Alamgir A."/>
            <person name="Owens N."/>
            <person name="Weber N.D."/>
            <person name="Virtaneva K."/>
            <person name="Barbian K."/>
            <person name="Babar A."/>
            <person name="Rosenke K."/>
        </authorList>
    </citation>
    <scope>NUCLEOTIDE SEQUENCE</scope>
    <source>
        <strain evidence="2">86-1</strain>
    </source>
</reference>
<accession>A0A212IWP9</accession>
<evidence type="ECO:0000313" key="2">
    <source>
        <dbReference type="EMBL" id="SBV91607.1"/>
    </source>
</evidence>
<dbReference type="InterPro" id="IPR025635">
    <property type="entry name" value="DUF4293"/>
</dbReference>
<feature type="transmembrane region" description="Helical" evidence="1">
    <location>
        <begin position="112"/>
        <end position="134"/>
    </location>
</feature>
<organism evidence="2">
    <name type="scientific">uncultured Dysgonomonas sp</name>
    <dbReference type="NCBI Taxonomy" id="206096"/>
    <lineage>
        <taxon>Bacteria</taxon>
        <taxon>Pseudomonadati</taxon>
        <taxon>Bacteroidota</taxon>
        <taxon>Bacteroidia</taxon>
        <taxon>Bacteroidales</taxon>
        <taxon>Dysgonomonadaceae</taxon>
        <taxon>Dysgonomonas</taxon>
        <taxon>environmental samples</taxon>
    </lineage>
</organism>
<evidence type="ECO:0000256" key="1">
    <source>
        <dbReference type="SAM" id="Phobius"/>
    </source>
</evidence>
<feature type="transmembrane region" description="Helical" evidence="1">
    <location>
        <begin position="54"/>
        <end position="73"/>
    </location>
</feature>
<dbReference type="EMBL" id="FLUM01000001">
    <property type="protein sequence ID" value="SBV91607.1"/>
    <property type="molecule type" value="Genomic_DNA"/>
</dbReference>